<evidence type="ECO:0000313" key="1">
    <source>
        <dbReference type="EMBL" id="KOF76594.1"/>
    </source>
</evidence>
<protein>
    <submittedName>
        <fullName evidence="1">Uncharacterized protein</fullName>
    </submittedName>
</protein>
<reference evidence="1" key="1">
    <citation type="submission" date="2015-07" db="EMBL/GenBank/DDBJ databases">
        <title>MeaNS - Measles Nucleotide Surveillance Program.</title>
        <authorList>
            <person name="Tran T."/>
            <person name="Druce J."/>
        </authorList>
    </citation>
    <scope>NUCLEOTIDE SEQUENCE</scope>
    <source>
        <strain evidence="1">UCB-OBI-ISO-001</strain>
        <tissue evidence="1">Gonad</tissue>
    </source>
</reference>
<dbReference type="EMBL" id="KQ421737">
    <property type="protein sequence ID" value="KOF76594.1"/>
    <property type="molecule type" value="Genomic_DNA"/>
</dbReference>
<name>A0A0L8GI89_OCTBM</name>
<proteinExistence type="predicted"/>
<accession>A0A0L8GI89</accession>
<gene>
    <name evidence="1" type="ORF">OCBIM_22033155mg</name>
</gene>
<sequence>MMSVLPMMLHNRTTNNNNSHVVRRKTTKHFVAINQSWANNNNSNNNCFTATAAQTNLTSIVSQNQPNYYNTTKPKGLPSLLL</sequence>
<organism evidence="1">
    <name type="scientific">Octopus bimaculoides</name>
    <name type="common">California two-spotted octopus</name>
    <dbReference type="NCBI Taxonomy" id="37653"/>
    <lineage>
        <taxon>Eukaryota</taxon>
        <taxon>Metazoa</taxon>
        <taxon>Spiralia</taxon>
        <taxon>Lophotrochozoa</taxon>
        <taxon>Mollusca</taxon>
        <taxon>Cephalopoda</taxon>
        <taxon>Coleoidea</taxon>
        <taxon>Octopodiformes</taxon>
        <taxon>Octopoda</taxon>
        <taxon>Incirrata</taxon>
        <taxon>Octopodidae</taxon>
        <taxon>Octopus</taxon>
    </lineage>
</organism>
<dbReference type="AlphaFoldDB" id="A0A0L8GI89"/>